<dbReference type="SMART" id="SM00382">
    <property type="entry name" value="AAA"/>
    <property type="match status" value="1"/>
</dbReference>
<feature type="compositionally biased region" description="Polar residues" evidence="1">
    <location>
        <begin position="34"/>
        <end position="43"/>
    </location>
</feature>
<reference evidence="3 4" key="1">
    <citation type="journal article" date="2023" name="G3 (Bethesda)">
        <title>A chromosome-level genome assembly of Zasmidium syzygii isolated from banana leaves.</title>
        <authorList>
            <person name="van Westerhoven A.C."/>
            <person name="Mehrabi R."/>
            <person name="Talebi R."/>
            <person name="Steentjes M.B.F."/>
            <person name="Corcolon B."/>
            <person name="Chong P.A."/>
            <person name="Kema G.H.J."/>
            <person name="Seidl M.F."/>
        </authorList>
    </citation>
    <scope>NUCLEOTIDE SEQUENCE [LARGE SCALE GENOMIC DNA]</scope>
    <source>
        <strain evidence="3 4">P124</strain>
    </source>
</reference>
<evidence type="ECO:0000259" key="2">
    <source>
        <dbReference type="SMART" id="SM00382"/>
    </source>
</evidence>
<dbReference type="InterPro" id="IPR003959">
    <property type="entry name" value="ATPase_AAA_core"/>
</dbReference>
<comment type="caution">
    <text evidence="3">The sequence shown here is derived from an EMBL/GenBank/DDBJ whole genome shotgun (WGS) entry which is preliminary data.</text>
</comment>
<dbReference type="InterPro" id="IPR003593">
    <property type="entry name" value="AAA+_ATPase"/>
</dbReference>
<dbReference type="PANTHER" id="PTHR46411">
    <property type="entry name" value="FAMILY ATPASE, PUTATIVE-RELATED"/>
    <property type="match status" value="1"/>
</dbReference>
<gene>
    <name evidence="3" type="ORF">PRZ48_005528</name>
</gene>
<keyword evidence="4" id="KW-1185">Reference proteome</keyword>
<feature type="compositionally biased region" description="Basic residues" evidence="1">
    <location>
        <begin position="1"/>
        <end position="11"/>
    </location>
</feature>
<feature type="region of interest" description="Disordered" evidence="1">
    <location>
        <begin position="1"/>
        <end position="54"/>
    </location>
</feature>
<evidence type="ECO:0000313" key="4">
    <source>
        <dbReference type="Proteomes" id="UP001305779"/>
    </source>
</evidence>
<dbReference type="Pfam" id="PF22942">
    <property type="entry name" value="DUF7025"/>
    <property type="match status" value="1"/>
</dbReference>
<dbReference type="EMBL" id="JAXOVC010000004">
    <property type="protein sequence ID" value="KAK4502105.1"/>
    <property type="molecule type" value="Genomic_DNA"/>
</dbReference>
<feature type="domain" description="AAA+ ATPase" evidence="2">
    <location>
        <begin position="506"/>
        <end position="633"/>
    </location>
</feature>
<dbReference type="PANTHER" id="PTHR46411:SF3">
    <property type="entry name" value="AAA+ ATPASE DOMAIN-CONTAINING PROTEIN"/>
    <property type="match status" value="1"/>
</dbReference>
<evidence type="ECO:0000313" key="3">
    <source>
        <dbReference type="EMBL" id="KAK4502105.1"/>
    </source>
</evidence>
<proteinExistence type="predicted"/>
<evidence type="ECO:0000256" key="1">
    <source>
        <dbReference type="SAM" id="MobiDB-lite"/>
    </source>
</evidence>
<dbReference type="CDD" id="cd19481">
    <property type="entry name" value="RecA-like_protease"/>
    <property type="match status" value="1"/>
</dbReference>
<dbReference type="SUPFAM" id="SSF52540">
    <property type="entry name" value="P-loop containing nucleoside triphosphate hydrolases"/>
    <property type="match status" value="1"/>
</dbReference>
<dbReference type="InterPro" id="IPR027417">
    <property type="entry name" value="P-loop_NTPase"/>
</dbReference>
<organism evidence="3 4">
    <name type="scientific">Zasmidium cellare</name>
    <name type="common">Wine cellar mold</name>
    <name type="synonym">Racodium cellare</name>
    <dbReference type="NCBI Taxonomy" id="395010"/>
    <lineage>
        <taxon>Eukaryota</taxon>
        <taxon>Fungi</taxon>
        <taxon>Dikarya</taxon>
        <taxon>Ascomycota</taxon>
        <taxon>Pezizomycotina</taxon>
        <taxon>Dothideomycetes</taxon>
        <taxon>Dothideomycetidae</taxon>
        <taxon>Mycosphaerellales</taxon>
        <taxon>Mycosphaerellaceae</taxon>
        <taxon>Zasmidium</taxon>
    </lineage>
</organism>
<name>A0ABR0ELH3_ZASCE</name>
<dbReference type="Proteomes" id="UP001305779">
    <property type="component" value="Unassembled WGS sequence"/>
</dbReference>
<dbReference type="InterPro" id="IPR054289">
    <property type="entry name" value="DUF7025"/>
</dbReference>
<dbReference type="Pfam" id="PF00004">
    <property type="entry name" value="AAA"/>
    <property type="match status" value="1"/>
</dbReference>
<accession>A0ABR0ELH3</accession>
<sequence length="723" mass="83117">MSFLPKKKKRPMSSVPPPPDPFQNLNLGNLDAVLNSNVAAPNTKSDDDDDDADKVNEEDLAFERGMRKEIKSLYREDYRHPWAEWTPDNDKMDAERLKSSKFAVLGRWEMDTDSDTGLALRSFTVQSPLLKKLLARVFQGYRGVETKMKMKELTFSKPFHEFFYRWEQYQEICAEEAKKDEVAKEHISLMNSIVEPEIKPHVEHAKELEEEQSVTFDYLWLLFPPDSEIFTRVDRQDRIFRLTSSTYMRLQCGIVFQIKAKYITYDGTDFGWANETMQIHAFEGYRRVMDLSVIPLSSFQGETKEQVVKRVNDRGKAFEGLKGWHYLNYTGFVDPADEKLRKQKVDNGRVVIDADLYHSQDIDEDVVLEPLHSLSSTFDKTITRNLDDPFSDLELMPPPPPDPFAFIPFGNERKKKKDKDTDDKKQVVELKDEHYRFCDASVKGYCLTSKQWVKMLVDNVEEIKWNTASFKRLVLPSDYKELILAFVDSHLSQGDGFDDIVQGKGRGIVILLSGVPGVGKTLTAEAVAEEMKKPLYSMSAGQLGFDADTVEIRLRSVLEICTKWRAVLLIDECDVFLEQRQISDIHRNKLVAVFLRLLEYYQGCMFLTTNRVATFDLAFKSRIDLIIDYPKLTPSAKKQIWQTFVKPSEEFPRNDSTITDEELDVLAQIDINGREIKNLVKTGRLLAKRKGEVLGMQHLRTVLGVQTGGPAIESAEEVYPPLD</sequence>
<protein>
    <recommendedName>
        <fullName evidence="2">AAA+ ATPase domain-containing protein</fullName>
    </recommendedName>
</protein>
<dbReference type="Gene3D" id="3.40.50.300">
    <property type="entry name" value="P-loop containing nucleotide triphosphate hydrolases"/>
    <property type="match status" value="1"/>
</dbReference>